<sequence>MSNLREKLQDVLWVARNKSWSHRKSIICDEVDRRMEQRDNFNAYLTPIAEEAETLKKRLLPVPDTELEVPKKICKRECSGKRRKRSFSMMMNFHEGGVNCLNEYYSPSYGVKYSRIVAVD</sequence>
<protein>
    <submittedName>
        <fullName evidence="1">Uncharacterized protein</fullName>
    </submittedName>
</protein>
<dbReference type="EMBL" id="JAWJWF010000008">
    <property type="protein sequence ID" value="KAK6630316.1"/>
    <property type="molecule type" value="Genomic_DNA"/>
</dbReference>
<dbReference type="Proteomes" id="UP001359485">
    <property type="component" value="Unassembled WGS sequence"/>
</dbReference>
<evidence type="ECO:0000313" key="1">
    <source>
        <dbReference type="EMBL" id="KAK6630316.1"/>
    </source>
</evidence>
<proteinExistence type="predicted"/>
<gene>
    <name evidence="1" type="ORF">RUM44_004983</name>
</gene>
<keyword evidence="2" id="KW-1185">Reference proteome</keyword>
<comment type="caution">
    <text evidence="1">The sequence shown here is derived from an EMBL/GenBank/DDBJ whole genome shotgun (WGS) entry which is preliminary data.</text>
</comment>
<reference evidence="1 2" key="1">
    <citation type="submission" date="2023-09" db="EMBL/GenBank/DDBJ databases">
        <title>Genomes of two closely related lineages of the louse Polyplax serrata with different host specificities.</title>
        <authorList>
            <person name="Martinu J."/>
            <person name="Tarabai H."/>
            <person name="Stefka J."/>
            <person name="Hypsa V."/>
        </authorList>
    </citation>
    <scope>NUCLEOTIDE SEQUENCE [LARGE SCALE GENOMIC DNA]</scope>
    <source>
        <strain evidence="1">98ZLc_SE</strain>
    </source>
</reference>
<accession>A0ABR1AYE5</accession>
<evidence type="ECO:0000313" key="2">
    <source>
        <dbReference type="Proteomes" id="UP001359485"/>
    </source>
</evidence>
<organism evidence="1 2">
    <name type="scientific">Polyplax serrata</name>
    <name type="common">Common mouse louse</name>
    <dbReference type="NCBI Taxonomy" id="468196"/>
    <lineage>
        <taxon>Eukaryota</taxon>
        <taxon>Metazoa</taxon>
        <taxon>Ecdysozoa</taxon>
        <taxon>Arthropoda</taxon>
        <taxon>Hexapoda</taxon>
        <taxon>Insecta</taxon>
        <taxon>Pterygota</taxon>
        <taxon>Neoptera</taxon>
        <taxon>Paraneoptera</taxon>
        <taxon>Psocodea</taxon>
        <taxon>Troctomorpha</taxon>
        <taxon>Phthiraptera</taxon>
        <taxon>Anoplura</taxon>
        <taxon>Polyplacidae</taxon>
        <taxon>Polyplax</taxon>
    </lineage>
</organism>
<name>A0ABR1AYE5_POLSC</name>